<feature type="compositionally biased region" description="Basic and acidic residues" evidence="1">
    <location>
        <begin position="206"/>
        <end position="219"/>
    </location>
</feature>
<sequence length="228" mass="24757">MQPPFPLCARTLRSCGAETFEVISKLSTGTGGKVHVDTEKQEYPCHRLVGGFELQERGPTRHLDSEARSNTRTPAGYGGSGGSTYETASRSNSSSTRSLATRYFCNATGRKEIDADYGRCRRGIPIAYMKEDFAGSGEAVIRGISGTLLLREVGIEYAREPTTQKDNIRSLKTSLPAKNAVTVVSAIVLDSTFHRVHATYVCSADSRDRTRKNGTEHRSASGAASWSI</sequence>
<dbReference type="EMBL" id="CATKSN020000182">
    <property type="protein sequence ID" value="CAI9149217.1"/>
    <property type="molecule type" value="Genomic_DNA"/>
</dbReference>
<feature type="region of interest" description="Disordered" evidence="1">
    <location>
        <begin position="56"/>
        <end position="93"/>
    </location>
</feature>
<proteinExistence type="predicted"/>
<name>A0ABN8XLS8_RANTA</name>
<evidence type="ECO:0000313" key="2">
    <source>
        <dbReference type="EMBL" id="CAI9149217.1"/>
    </source>
</evidence>
<feature type="region of interest" description="Disordered" evidence="1">
    <location>
        <begin position="206"/>
        <end position="228"/>
    </location>
</feature>
<reference evidence="2" key="1">
    <citation type="submission" date="2023-04" db="EMBL/GenBank/DDBJ databases">
        <authorList>
            <consortium name="ELIXIR-Norway"/>
        </authorList>
    </citation>
    <scope>NUCLEOTIDE SEQUENCE [LARGE SCALE GENOMIC DNA]</scope>
</reference>
<feature type="compositionally biased region" description="Low complexity" evidence="1">
    <location>
        <begin position="83"/>
        <end position="93"/>
    </location>
</feature>
<evidence type="ECO:0000313" key="3">
    <source>
        <dbReference type="Proteomes" id="UP001176941"/>
    </source>
</evidence>
<gene>
    <name evidence="2" type="ORF">MRATA1EN1_LOCUS30835</name>
</gene>
<organism evidence="2 3">
    <name type="scientific">Rangifer tarandus platyrhynchus</name>
    <name type="common">Svalbard reindeer</name>
    <dbReference type="NCBI Taxonomy" id="3082113"/>
    <lineage>
        <taxon>Eukaryota</taxon>
        <taxon>Metazoa</taxon>
        <taxon>Chordata</taxon>
        <taxon>Craniata</taxon>
        <taxon>Vertebrata</taxon>
        <taxon>Euteleostomi</taxon>
        <taxon>Mammalia</taxon>
        <taxon>Eutheria</taxon>
        <taxon>Laurasiatheria</taxon>
        <taxon>Artiodactyla</taxon>
        <taxon>Ruminantia</taxon>
        <taxon>Pecora</taxon>
        <taxon>Cervidae</taxon>
        <taxon>Odocoileinae</taxon>
        <taxon>Rangifer</taxon>
    </lineage>
</organism>
<evidence type="ECO:0000256" key="1">
    <source>
        <dbReference type="SAM" id="MobiDB-lite"/>
    </source>
</evidence>
<protein>
    <submittedName>
        <fullName evidence="2">Uncharacterized protein</fullName>
    </submittedName>
</protein>
<keyword evidence="3" id="KW-1185">Reference proteome</keyword>
<comment type="caution">
    <text evidence="2">The sequence shown here is derived from an EMBL/GenBank/DDBJ whole genome shotgun (WGS) entry which is preliminary data.</text>
</comment>
<accession>A0ABN8XLS8</accession>
<feature type="compositionally biased region" description="Basic and acidic residues" evidence="1">
    <location>
        <begin position="56"/>
        <end position="69"/>
    </location>
</feature>
<dbReference type="Proteomes" id="UP001176941">
    <property type="component" value="Unassembled WGS sequence"/>
</dbReference>